<dbReference type="EMBL" id="GEEE01019902">
    <property type="protein sequence ID" value="JAP43323.1"/>
    <property type="molecule type" value="Transcribed_RNA"/>
</dbReference>
<gene>
    <name evidence="1" type="ORF">TR120453</name>
</gene>
<reference evidence="1" key="1">
    <citation type="submission" date="2016-01" db="EMBL/GenBank/DDBJ databases">
        <title>Reference transcriptome for the parasite Schistocephalus solidus: insights into the molecular evolution of parasitism.</title>
        <authorList>
            <person name="Hebert F.O."/>
            <person name="Grambauer S."/>
            <person name="Barber I."/>
            <person name="Landry C.R."/>
            <person name="Aubin-Horth N."/>
        </authorList>
    </citation>
    <scope>NUCLEOTIDE SEQUENCE</scope>
</reference>
<sequence length="122" mass="13896">MLVRVCVSVVAGNVSSKDRCYFIDLLTGNARSATLDLSTCLFLLSDTHLLLCSAISCETCLKWFCSVNLVGQLSINLPQMIEVTWKDSGYLNFVTQFFHILRLYNPIYARRWPGHTTYFAFK</sequence>
<dbReference type="EMBL" id="GEEE01021412">
    <property type="protein sequence ID" value="JAP41813.1"/>
    <property type="molecule type" value="Transcribed_RNA"/>
</dbReference>
<evidence type="ECO:0000313" key="1">
    <source>
        <dbReference type="EMBL" id="JAP43323.1"/>
    </source>
</evidence>
<protein>
    <submittedName>
        <fullName evidence="1">Uncharacterized protein</fullName>
    </submittedName>
</protein>
<proteinExistence type="predicted"/>
<name>A0A0X3NVE0_SCHSO</name>
<dbReference type="AlphaFoldDB" id="A0A0X3NVE0"/>
<organism evidence="1">
    <name type="scientific">Schistocephalus solidus</name>
    <name type="common">Tapeworm</name>
    <dbReference type="NCBI Taxonomy" id="70667"/>
    <lineage>
        <taxon>Eukaryota</taxon>
        <taxon>Metazoa</taxon>
        <taxon>Spiralia</taxon>
        <taxon>Lophotrochozoa</taxon>
        <taxon>Platyhelminthes</taxon>
        <taxon>Cestoda</taxon>
        <taxon>Eucestoda</taxon>
        <taxon>Diphyllobothriidea</taxon>
        <taxon>Diphyllobothriidae</taxon>
        <taxon>Schistocephalus</taxon>
    </lineage>
</organism>
<dbReference type="EMBL" id="GEEE01005836">
    <property type="protein sequence ID" value="JAP57389.1"/>
    <property type="molecule type" value="Transcribed_RNA"/>
</dbReference>
<accession>A0A0X3NVE0</accession>